<dbReference type="AlphaFoldDB" id="A0A5B0RND2"/>
<feature type="transmembrane region" description="Helical" evidence="1">
    <location>
        <begin position="41"/>
        <end position="60"/>
    </location>
</feature>
<protein>
    <submittedName>
        <fullName evidence="2">Uncharacterized protein</fullName>
    </submittedName>
</protein>
<dbReference type="Proteomes" id="UP000325313">
    <property type="component" value="Unassembled WGS sequence"/>
</dbReference>
<comment type="caution">
    <text evidence="2">The sequence shown here is derived from an EMBL/GenBank/DDBJ whole genome shotgun (WGS) entry which is preliminary data.</text>
</comment>
<organism evidence="2 3">
    <name type="scientific">Puccinia graminis f. sp. tritici</name>
    <dbReference type="NCBI Taxonomy" id="56615"/>
    <lineage>
        <taxon>Eukaryota</taxon>
        <taxon>Fungi</taxon>
        <taxon>Dikarya</taxon>
        <taxon>Basidiomycota</taxon>
        <taxon>Pucciniomycotina</taxon>
        <taxon>Pucciniomycetes</taxon>
        <taxon>Pucciniales</taxon>
        <taxon>Pucciniaceae</taxon>
        <taxon>Puccinia</taxon>
    </lineage>
</organism>
<keyword evidence="1" id="KW-1133">Transmembrane helix</keyword>
<evidence type="ECO:0000313" key="2">
    <source>
        <dbReference type="EMBL" id="KAA1127097.1"/>
    </source>
</evidence>
<proteinExistence type="predicted"/>
<keyword evidence="1" id="KW-0472">Membrane</keyword>
<accession>A0A5B0RND2</accession>
<keyword evidence="1" id="KW-0812">Transmembrane</keyword>
<reference evidence="2 3" key="1">
    <citation type="submission" date="2019-05" db="EMBL/GenBank/DDBJ databases">
        <title>Emergence of the Ug99 lineage of the wheat stem rust pathogen through somatic hybridization.</title>
        <authorList>
            <person name="Li F."/>
            <person name="Upadhyaya N.M."/>
            <person name="Sperschneider J."/>
            <person name="Matny O."/>
            <person name="Nguyen-Phuc H."/>
            <person name="Mago R."/>
            <person name="Raley C."/>
            <person name="Miller M.E."/>
            <person name="Silverstein K.A.T."/>
            <person name="Henningsen E."/>
            <person name="Hirsch C.D."/>
            <person name="Visser B."/>
            <person name="Pretorius Z.A."/>
            <person name="Steffenson B.J."/>
            <person name="Schwessinger B."/>
            <person name="Dodds P.N."/>
            <person name="Figueroa M."/>
        </authorList>
    </citation>
    <scope>NUCLEOTIDE SEQUENCE [LARGE SCALE GENOMIC DNA]</scope>
    <source>
        <strain evidence="2 3">Ug99</strain>
    </source>
</reference>
<dbReference type="EMBL" id="VDEP01000169">
    <property type="protein sequence ID" value="KAA1127097.1"/>
    <property type="molecule type" value="Genomic_DNA"/>
</dbReference>
<sequence>MTSVTAHDSESAAGREAESPAHLAIILESTSTVIVLERSSLLLISQAFSTLIICLGAIFCR</sequence>
<name>A0A5B0RND2_PUCGR</name>
<evidence type="ECO:0000313" key="3">
    <source>
        <dbReference type="Proteomes" id="UP000325313"/>
    </source>
</evidence>
<evidence type="ECO:0000256" key="1">
    <source>
        <dbReference type="SAM" id="Phobius"/>
    </source>
</evidence>
<gene>
    <name evidence="2" type="ORF">PGTUg99_021336</name>
</gene>